<dbReference type="InterPro" id="IPR001650">
    <property type="entry name" value="Helicase_C-like"/>
</dbReference>
<comment type="caution">
    <text evidence="7">The sequence shown here is derived from an EMBL/GenBank/DDBJ whole genome shotgun (WGS) entry which is preliminary data.</text>
</comment>
<dbReference type="GO" id="GO:0003724">
    <property type="term" value="F:RNA helicase activity"/>
    <property type="evidence" value="ECO:0007669"/>
    <property type="project" value="UniProtKB-EC"/>
</dbReference>
<dbReference type="PANTHER" id="PTHR18934">
    <property type="entry name" value="ATP-DEPENDENT RNA HELICASE"/>
    <property type="match status" value="1"/>
</dbReference>
<protein>
    <submittedName>
        <fullName evidence="7">ATP-dependent RNA helicase HrpA</fullName>
        <ecNumber evidence="7">3.6.4.13</ecNumber>
    </submittedName>
</protein>
<dbReference type="CDD" id="cd17989">
    <property type="entry name" value="DEXHc_HrpA"/>
    <property type="match status" value="1"/>
</dbReference>
<dbReference type="OrthoDB" id="9805617at2"/>
<dbReference type="InterPro" id="IPR027417">
    <property type="entry name" value="P-loop_NTPase"/>
</dbReference>
<evidence type="ECO:0000313" key="8">
    <source>
        <dbReference type="Proteomes" id="UP000298133"/>
    </source>
</evidence>
<dbReference type="EMBL" id="SPIA01000001">
    <property type="protein sequence ID" value="TFH69375.1"/>
    <property type="molecule type" value="Genomic_DNA"/>
</dbReference>
<evidence type="ECO:0000256" key="4">
    <source>
        <dbReference type="ARBA" id="ARBA00022840"/>
    </source>
</evidence>
<dbReference type="InterPro" id="IPR003593">
    <property type="entry name" value="AAA+_ATPase"/>
</dbReference>
<dbReference type="InterPro" id="IPR007502">
    <property type="entry name" value="Helicase-assoc_dom"/>
</dbReference>
<dbReference type="Gene3D" id="1.20.120.1080">
    <property type="match status" value="1"/>
</dbReference>
<proteinExistence type="predicted"/>
<dbReference type="Pfam" id="PF21010">
    <property type="entry name" value="HA2_C"/>
    <property type="match status" value="1"/>
</dbReference>
<dbReference type="Pfam" id="PF00270">
    <property type="entry name" value="DEAD"/>
    <property type="match status" value="1"/>
</dbReference>
<keyword evidence="4" id="KW-0067">ATP-binding</keyword>
<reference evidence="7 8" key="1">
    <citation type="submission" date="2019-03" db="EMBL/GenBank/DDBJ databases">
        <title>Draft genome of Gammaproteobacteria bacterium LSUCC0057, a member of the SAR92 clade.</title>
        <authorList>
            <person name="Lanclos V.C."/>
            <person name="Doiron C."/>
            <person name="Henson M.W."/>
            <person name="Thrash J.C."/>
        </authorList>
    </citation>
    <scope>NUCLEOTIDE SEQUENCE [LARGE SCALE GENOMIC DNA]</scope>
    <source>
        <strain evidence="7 8">LSUCC0057</strain>
    </source>
</reference>
<evidence type="ECO:0000256" key="1">
    <source>
        <dbReference type="ARBA" id="ARBA00022741"/>
    </source>
</evidence>
<dbReference type="InterPro" id="IPR011709">
    <property type="entry name" value="DEAD-box_helicase_OB_fold"/>
</dbReference>
<dbReference type="SUPFAM" id="SSF52540">
    <property type="entry name" value="P-loop containing nucleoside triphosphate hydrolases"/>
    <property type="match status" value="1"/>
</dbReference>
<dbReference type="Pfam" id="PF11898">
    <property type="entry name" value="DUF3418"/>
    <property type="match status" value="1"/>
</dbReference>
<dbReference type="PANTHER" id="PTHR18934:SF99">
    <property type="entry name" value="ATP-DEPENDENT RNA HELICASE DHX37-RELATED"/>
    <property type="match status" value="1"/>
</dbReference>
<dbReference type="SMART" id="SM00487">
    <property type="entry name" value="DEXDc"/>
    <property type="match status" value="1"/>
</dbReference>
<dbReference type="GO" id="GO:0003723">
    <property type="term" value="F:RNA binding"/>
    <property type="evidence" value="ECO:0007669"/>
    <property type="project" value="TreeGrafter"/>
</dbReference>
<keyword evidence="8" id="KW-1185">Reference proteome</keyword>
<dbReference type="SMART" id="SM00490">
    <property type="entry name" value="HELICc"/>
    <property type="match status" value="1"/>
</dbReference>
<dbReference type="NCBIfam" id="TIGR01967">
    <property type="entry name" value="DEAH_box_HrpA"/>
    <property type="match status" value="1"/>
</dbReference>
<dbReference type="PROSITE" id="PS51192">
    <property type="entry name" value="HELICASE_ATP_BIND_1"/>
    <property type="match status" value="1"/>
</dbReference>
<feature type="domain" description="Helicase ATP-binding" evidence="5">
    <location>
        <begin position="97"/>
        <end position="260"/>
    </location>
</feature>
<dbReference type="EC" id="3.6.4.13" evidence="7"/>
<name>A0A4Y8UKQ8_9GAMM</name>
<dbReference type="GO" id="GO:0005524">
    <property type="term" value="F:ATP binding"/>
    <property type="evidence" value="ECO:0007669"/>
    <property type="project" value="UniProtKB-KW"/>
</dbReference>
<dbReference type="Pfam" id="PF00271">
    <property type="entry name" value="Helicase_C"/>
    <property type="match status" value="1"/>
</dbReference>
<dbReference type="Proteomes" id="UP000298133">
    <property type="component" value="Unassembled WGS sequence"/>
</dbReference>
<dbReference type="SMART" id="SM00382">
    <property type="entry name" value="AAA"/>
    <property type="match status" value="1"/>
</dbReference>
<dbReference type="FunFam" id="1.20.120.1080:FF:000005">
    <property type="entry name" value="ATP-dependent helicase HrpA"/>
    <property type="match status" value="1"/>
</dbReference>
<dbReference type="InterPro" id="IPR010222">
    <property type="entry name" value="RNA_helicase_HrpA"/>
</dbReference>
<dbReference type="InterPro" id="IPR024590">
    <property type="entry name" value="HrpA_C"/>
</dbReference>
<evidence type="ECO:0000313" key="7">
    <source>
        <dbReference type="EMBL" id="TFH69375.1"/>
    </source>
</evidence>
<dbReference type="Gene3D" id="3.40.50.300">
    <property type="entry name" value="P-loop containing nucleotide triphosphate hydrolases"/>
    <property type="match status" value="2"/>
</dbReference>
<dbReference type="FunFam" id="3.40.50.300:FF:000575">
    <property type="entry name" value="ATP-dependent helicase hrpA"/>
    <property type="match status" value="1"/>
</dbReference>
<keyword evidence="2 7" id="KW-0378">Hydrolase</keyword>
<dbReference type="Pfam" id="PF07717">
    <property type="entry name" value="OB_NTP_bind"/>
    <property type="match status" value="1"/>
</dbReference>
<sequence length="1312" mass="148614">MTSGTGARHWQLPSTPPPAAQLHRFAEWLAPALQSGERFRLLSKLQRSRRAPMTAAQWQQWCRQVHQSLAVTAQRHASLPALSYPELPVSGRADEIAALLQQHQVIIVAGATGSGKTTQLPKICLQAGRGLCGQIGHTQPRRIAARSVAERIASELQTPLGEQVGYQVRFTDQSSESSLIKLMTDGILLAEIQRDRYLSRYDTLIIDEAHERSLNIDFLLGYLRQLLPKRPDLKLIITSATIDMAKFSSHFDNAPIIEVEGRTYPVAIEYRDPGDADLELEEQIVEAVEELHQRPGGGDILVFLAGEREIRETNNALRKRQLRDLEIVPLYARLTSAEQQKIFAPHRGRRVVLSTNVAETSLTVPGIRYVVDSGRARVSRYSYRSKVQRLPIEAISQASANQRAGRCGRVSAGVCIRLYSEDDFNSRAEFTEPEILRTNLAAVILRMLQLQMGDIARFPFVDSPDSRLIRDGYQLLGELQAVTAKGQLTALGQQLARLPVDPRFAAMLLQASRSGALAEVMVVVAALSIQDPRDRPADKRAAADQAHARWRDPESDFAGWLLLWNHFEEQRQALSRNQFAKYCRKNFVSYLRMREWRDLHHQIHQACRQLKLPENRQPASYEALHQAILAGLLGQVAKRVEGRDYEATRNRKFALFPGSGLHKKPPPWIMAAELLETSRQFAVGVAKIEPLWISQLAGHLIKRSYSEPFYERKSGCVMASERQVLFGLTVAEGNRVSYGKIDPQTSRQVFIRQALVEGGYQPSGRRQAAFYQHNQQLIAELEELEARTRRRDIVCDDEVIFAFYAERLPVDIVNRAGFDHWRQQAEAATPQLLFLDREQLLRRRVDAQELAQFPESIREQGLEYPLSYHFEPGADNDGVTVSVAIEQLHQAPRFRFEWLVPGMLKEKCLLLLKALPKQQRKALVPLPLYADKLIARCSACDRPLCEVLAEQLQQLSGLVIDWQQWQRDSAIDDWYLMNIELLDSRGKRLASRRDLASLQREFSRQVGEQINRADGAGWQRQALCKWDFGDLPEQVELDAGKRRVQAWPALTAQPSQVDLVLYDNPQRAAAEHLRGQIALAESIASKEVKYLQKQLLRGSELALRGAGLPERAQLVPRLISAAVAEQLFPGAGNERCVRSAAEFERRLAGFNKVVASAQAMAGVVENCLPFLHQARQLYSAWPAADNAAREDILMQCDWLFGKPLARVNEASLRHYPRYAKAIFSRCEKRPLQRLRDDQAMAEVAEYQLPIARIPLQHPWLPLALREQLDELLLLLQEYRVSLFAQQLKTAQPVSAVRLHKRWSAVADQLRRL</sequence>
<evidence type="ECO:0000259" key="5">
    <source>
        <dbReference type="PROSITE" id="PS51192"/>
    </source>
</evidence>
<evidence type="ECO:0000256" key="2">
    <source>
        <dbReference type="ARBA" id="ARBA00022801"/>
    </source>
</evidence>
<evidence type="ECO:0000256" key="3">
    <source>
        <dbReference type="ARBA" id="ARBA00022806"/>
    </source>
</evidence>
<evidence type="ECO:0000259" key="6">
    <source>
        <dbReference type="PROSITE" id="PS51194"/>
    </source>
</evidence>
<dbReference type="SMART" id="SM00847">
    <property type="entry name" value="HA2"/>
    <property type="match status" value="1"/>
</dbReference>
<gene>
    <name evidence="7" type="primary">hrpA</name>
    <name evidence="7" type="ORF">E3W66_04495</name>
</gene>
<dbReference type="InterPro" id="IPR011545">
    <property type="entry name" value="DEAD/DEAH_box_helicase_dom"/>
</dbReference>
<dbReference type="Pfam" id="PF04408">
    <property type="entry name" value="WHD_HA2"/>
    <property type="match status" value="1"/>
</dbReference>
<accession>A0A4Y8UKQ8</accession>
<dbReference type="InterPro" id="IPR048333">
    <property type="entry name" value="HA2_WH"/>
</dbReference>
<dbReference type="InterPro" id="IPR014001">
    <property type="entry name" value="Helicase_ATP-bd"/>
</dbReference>
<feature type="domain" description="Helicase C-terminal" evidence="6">
    <location>
        <begin position="279"/>
        <end position="451"/>
    </location>
</feature>
<organism evidence="7 8">
    <name type="scientific">Gammaproteobacteria bacterium LSUCC0057</name>
    <dbReference type="NCBI Taxonomy" id="2559237"/>
    <lineage>
        <taxon>Bacteria</taxon>
        <taxon>Pseudomonadati</taxon>
        <taxon>Pseudomonadota</taxon>
        <taxon>Gammaproteobacteria</taxon>
        <taxon>Cellvibrionales</taxon>
        <taxon>Porticoccaceae</taxon>
        <taxon>SAR92 clade</taxon>
    </lineage>
</organism>
<dbReference type="GO" id="GO:0016787">
    <property type="term" value="F:hydrolase activity"/>
    <property type="evidence" value="ECO:0007669"/>
    <property type="project" value="UniProtKB-KW"/>
</dbReference>
<dbReference type="PROSITE" id="PS51194">
    <property type="entry name" value="HELICASE_CTER"/>
    <property type="match status" value="1"/>
</dbReference>
<dbReference type="CDD" id="cd18791">
    <property type="entry name" value="SF2_C_RHA"/>
    <property type="match status" value="1"/>
</dbReference>
<keyword evidence="1" id="KW-0547">Nucleotide-binding</keyword>
<keyword evidence="3 7" id="KW-0347">Helicase</keyword>